<evidence type="ECO:0000256" key="1">
    <source>
        <dbReference type="SAM" id="MobiDB-lite"/>
    </source>
</evidence>
<keyword evidence="4" id="KW-1185">Reference proteome</keyword>
<dbReference type="AlphaFoldDB" id="A0A7X0KL11"/>
<gene>
    <name evidence="3" type="ORF">GGR00_002352</name>
</gene>
<proteinExistence type="predicted"/>
<keyword evidence="2" id="KW-0472">Membrane</keyword>
<reference evidence="3 4" key="1">
    <citation type="submission" date="2020-08" db="EMBL/GenBank/DDBJ databases">
        <title>Genomic Encyclopedia of Type Strains, Phase IV (KMG-IV): sequencing the most valuable type-strain genomes for metagenomic binning, comparative biology and taxonomic classification.</title>
        <authorList>
            <person name="Goeker M."/>
        </authorList>
    </citation>
    <scope>NUCLEOTIDE SEQUENCE [LARGE SCALE GENOMIC DNA]</scope>
    <source>
        <strain evidence="3 4">DSM 7051</strain>
    </source>
</reference>
<dbReference type="Proteomes" id="UP000536262">
    <property type="component" value="Unassembled WGS sequence"/>
</dbReference>
<evidence type="ECO:0000256" key="2">
    <source>
        <dbReference type="SAM" id="Phobius"/>
    </source>
</evidence>
<keyword evidence="2" id="KW-1133">Transmembrane helix</keyword>
<feature type="compositionally biased region" description="Basic and acidic residues" evidence="1">
    <location>
        <begin position="1"/>
        <end position="11"/>
    </location>
</feature>
<evidence type="ECO:0000313" key="3">
    <source>
        <dbReference type="EMBL" id="MBB6354568.1"/>
    </source>
</evidence>
<feature type="transmembrane region" description="Helical" evidence="2">
    <location>
        <begin position="109"/>
        <end position="134"/>
    </location>
</feature>
<feature type="region of interest" description="Disordered" evidence="1">
    <location>
        <begin position="1"/>
        <end position="79"/>
    </location>
</feature>
<evidence type="ECO:0000313" key="4">
    <source>
        <dbReference type="Proteomes" id="UP000536262"/>
    </source>
</evidence>
<name>A0A7X0KL11_9HYPH</name>
<protein>
    <submittedName>
        <fullName evidence="3">Uncharacterized protein</fullName>
    </submittedName>
</protein>
<dbReference type="RefSeq" id="WP_055970675.1">
    <property type="nucleotide sequence ID" value="NZ_BAABEG010000001.1"/>
</dbReference>
<comment type="caution">
    <text evidence="3">The sequence shown here is derived from an EMBL/GenBank/DDBJ whole genome shotgun (WGS) entry which is preliminary data.</text>
</comment>
<sequence>MARDGKQDSRKPRAAKKLGGTKAPQPAIPKQGKPAVDGKPTAEMAPDQDQGKPAAGDRVADEKTTVATPAGNVQPGQGLKPARKGIVAGFIEWVKERVAGAFNSTIEGLIAVGAAGLLLAVVTYFGWSFIAGYFGVEPEYPPAYDENAAKNPNGPYHFMPMVDYARNALGMEVNWDPPIVKDSTAILYPKALSVQKLRGNVLEQFEQAYPHCLDMTWSEVRADQGGEPRQVVTLRLGRVEGPGKRAGDPRKFYACKLESKPASP</sequence>
<accession>A0A7X0KL11</accession>
<dbReference type="EMBL" id="JACHOU010000004">
    <property type="protein sequence ID" value="MBB6354568.1"/>
    <property type="molecule type" value="Genomic_DNA"/>
</dbReference>
<organism evidence="3 4">
    <name type="scientific">Aminobacter aganoensis</name>
    <dbReference type="NCBI Taxonomy" id="83264"/>
    <lineage>
        <taxon>Bacteria</taxon>
        <taxon>Pseudomonadati</taxon>
        <taxon>Pseudomonadota</taxon>
        <taxon>Alphaproteobacteria</taxon>
        <taxon>Hyphomicrobiales</taxon>
        <taxon>Phyllobacteriaceae</taxon>
        <taxon>Aminobacter</taxon>
    </lineage>
</organism>
<keyword evidence="2" id="KW-0812">Transmembrane</keyword>